<dbReference type="GO" id="GO:0031012">
    <property type="term" value="C:extracellular matrix"/>
    <property type="evidence" value="ECO:0007669"/>
    <property type="project" value="TreeGrafter"/>
</dbReference>
<name>A0A6C0DHX5_9ZZZZ</name>
<evidence type="ECO:0000313" key="2">
    <source>
        <dbReference type="EMBL" id="QHT15972.1"/>
    </source>
</evidence>
<reference evidence="2" key="1">
    <citation type="journal article" date="2020" name="Nature">
        <title>Giant virus diversity and host interactions through global metagenomics.</title>
        <authorList>
            <person name="Schulz F."/>
            <person name="Roux S."/>
            <person name="Paez-Espino D."/>
            <person name="Jungbluth S."/>
            <person name="Walsh D.A."/>
            <person name="Denef V.J."/>
            <person name="McMahon K.D."/>
            <person name="Konstantinidis K.T."/>
            <person name="Eloe-Fadrosh E.A."/>
            <person name="Kyrpides N.C."/>
            <person name="Woyke T."/>
        </authorList>
    </citation>
    <scope>NUCLEOTIDE SEQUENCE</scope>
    <source>
        <strain evidence="2">GVMAG-M-3300023174-182</strain>
    </source>
</reference>
<dbReference type="GO" id="GO:0030198">
    <property type="term" value="P:extracellular matrix organization"/>
    <property type="evidence" value="ECO:0007669"/>
    <property type="project" value="TreeGrafter"/>
</dbReference>
<evidence type="ECO:0000256" key="1">
    <source>
        <dbReference type="SAM" id="MobiDB-lite"/>
    </source>
</evidence>
<dbReference type="Pfam" id="PF01391">
    <property type="entry name" value="Collagen"/>
    <property type="match status" value="1"/>
</dbReference>
<dbReference type="Gene3D" id="1.20.5.320">
    <property type="entry name" value="6-Phosphogluconate Dehydrogenase, domain 3"/>
    <property type="match status" value="1"/>
</dbReference>
<dbReference type="PANTHER" id="PTHR24023:SF1082">
    <property type="entry name" value="COLLAGEN TRIPLE HELIX REPEAT"/>
    <property type="match status" value="1"/>
</dbReference>
<dbReference type="InterPro" id="IPR008160">
    <property type="entry name" value="Collagen"/>
</dbReference>
<accession>A0A6C0DHX5</accession>
<dbReference type="GO" id="GO:0005615">
    <property type="term" value="C:extracellular space"/>
    <property type="evidence" value="ECO:0007669"/>
    <property type="project" value="TreeGrafter"/>
</dbReference>
<feature type="compositionally biased region" description="Polar residues" evidence="1">
    <location>
        <begin position="313"/>
        <end position="324"/>
    </location>
</feature>
<dbReference type="EMBL" id="MN739614">
    <property type="protein sequence ID" value="QHT15972.1"/>
    <property type="molecule type" value="Genomic_DNA"/>
</dbReference>
<organism evidence="2">
    <name type="scientific">viral metagenome</name>
    <dbReference type="NCBI Taxonomy" id="1070528"/>
    <lineage>
        <taxon>unclassified sequences</taxon>
        <taxon>metagenomes</taxon>
        <taxon>organismal metagenomes</taxon>
    </lineage>
</organism>
<feature type="region of interest" description="Disordered" evidence="1">
    <location>
        <begin position="313"/>
        <end position="434"/>
    </location>
</feature>
<dbReference type="AlphaFoldDB" id="A0A6C0DHX5"/>
<dbReference type="PANTHER" id="PTHR24023">
    <property type="entry name" value="COLLAGEN ALPHA"/>
    <property type="match status" value="1"/>
</dbReference>
<dbReference type="InterPro" id="IPR050149">
    <property type="entry name" value="Collagen_superfamily"/>
</dbReference>
<sequence>MTNLYNCNYLPVPPRAWFRVENRCSSDTEGTTLNDGGYDPLIYQRAAQIKKGNVLQYKKNSSNLTKNQRYSQIAKGLWVNRTKSWATQTETYTNPNVSNLKRVGYVEYPINDITPGTPVNPAGPFQPVVQIVDPKCPNLTYKDGGNLICGTYQNPCTGEVKESPVQPNYHPTSDSDVPGPIQQLYWDPRIQTWYPKTRRTMNNSTDKWPINYKFLKSAIQVSTPVLSILSSTVNSVQLVWTIPNNSIPANKFKIFVNNVLYKQIDYTSTYTTILENLTKGPLDIYIVAILSTNSSPPSNVVVYNNEVVKKNSGNGITRQQQGSYGQYGATGAQGLPGRDGVTGPQGLPGRDGVTGPQGLPGRDGVNGVAGLQGKQGLQGVAGRDGVTGPQGLPGRDGVAGPQGLPGRDGVTGPQGLPGRDGVTGPQGLQGPKGENGVNSIIRLIIDDSNVNPDGTYILQESLFNSNNYQEMMILNKTGSELKILSPVTIYSIFFAPKGTNILIIPINSTVEMHYIYNSNGIQTIHASVF</sequence>
<dbReference type="GO" id="GO:0030020">
    <property type="term" value="F:extracellular matrix structural constituent conferring tensile strength"/>
    <property type="evidence" value="ECO:0007669"/>
    <property type="project" value="TreeGrafter"/>
</dbReference>
<protein>
    <submittedName>
        <fullName evidence="2">Uncharacterized protein</fullName>
    </submittedName>
</protein>
<proteinExistence type="predicted"/>